<dbReference type="Gene3D" id="3.40.50.300">
    <property type="entry name" value="P-loop containing nucleotide triphosphate hydrolases"/>
    <property type="match status" value="1"/>
</dbReference>
<dbReference type="InterPro" id="IPR008145">
    <property type="entry name" value="GK/Ca_channel_bsu"/>
</dbReference>
<dbReference type="InterPro" id="IPR012699">
    <property type="entry name" value="PhnN"/>
</dbReference>
<keyword evidence="5 6" id="KW-0067">ATP-binding</keyword>
<dbReference type="SUPFAM" id="SSF52540">
    <property type="entry name" value="P-loop containing nucleoside triphosphate hydrolases"/>
    <property type="match status" value="1"/>
</dbReference>
<evidence type="ECO:0000313" key="9">
    <source>
        <dbReference type="Proteomes" id="UP001336314"/>
    </source>
</evidence>
<sequence>MEKASLIVIVGPSGCGKDSLISYARHKLAAESGIVFCHRYITRAANAGSENHIHLTEEEFTSRKSAGLFAMHWQSYGHHYGIGIEINQWLAKGVSVVVNGSRSHIADIQDNYPELKVVWVDVNEATLKQRLIARGREPLDAIEQRLQRNKTFFEYDKRRLQSRLIMLDNNAALQEAGEQLILLLRNHLGSRICA</sequence>
<evidence type="ECO:0000256" key="1">
    <source>
        <dbReference type="ARBA" id="ARBA00000373"/>
    </source>
</evidence>
<dbReference type="NCBIfam" id="NF007485">
    <property type="entry name" value="PRK10078.1"/>
    <property type="match status" value="1"/>
</dbReference>
<evidence type="ECO:0000313" key="8">
    <source>
        <dbReference type="EMBL" id="MEE2002111.1"/>
    </source>
</evidence>
<gene>
    <name evidence="6 8" type="primary">phnN</name>
    <name evidence="8" type="ORF">QWY20_11660</name>
</gene>
<dbReference type="PANTHER" id="PTHR23117:SF8">
    <property type="entry name" value="RIBOSE 1,5-BISPHOSPHATE PHOSPHOKINASE PHNN"/>
    <property type="match status" value="1"/>
</dbReference>
<dbReference type="NCBIfam" id="TIGR02322">
    <property type="entry name" value="phosphon_PhnN"/>
    <property type="match status" value="1"/>
</dbReference>
<keyword evidence="3 6" id="KW-0808">Transferase</keyword>
<evidence type="ECO:0000256" key="3">
    <source>
        <dbReference type="ARBA" id="ARBA00022679"/>
    </source>
</evidence>
<comment type="function">
    <text evidence="6">Catalyzes the phosphorylation of ribose 1,5-bisphosphate to 5-phospho-D-ribosyl alpha-1-diphosphate (PRPP).</text>
</comment>
<keyword evidence="4 6" id="KW-0547">Nucleotide-binding</keyword>
<dbReference type="Pfam" id="PF00625">
    <property type="entry name" value="Guanylate_kin"/>
    <property type="match status" value="1"/>
</dbReference>
<dbReference type="HAMAP" id="MF_00836">
    <property type="entry name" value="PhnN"/>
    <property type="match status" value="1"/>
</dbReference>
<evidence type="ECO:0000256" key="4">
    <source>
        <dbReference type="ARBA" id="ARBA00022741"/>
    </source>
</evidence>
<feature type="domain" description="Guanylate kinase/L-type calcium channel beta subunit" evidence="7">
    <location>
        <begin position="3"/>
        <end position="181"/>
    </location>
</feature>
<protein>
    <recommendedName>
        <fullName evidence="6">Ribose 1,5-bisphosphate phosphokinase PhnN</fullName>
        <ecNumber evidence="6">2.7.4.23</ecNumber>
    </recommendedName>
    <alternativeName>
        <fullName evidence="6">Ribose 1,5-bisphosphokinase</fullName>
    </alternativeName>
</protein>
<proteinExistence type="inferred from homology"/>
<organism evidence="8 9">
    <name type="scientific">Alkalimonas cellulosilytica</name>
    <dbReference type="NCBI Taxonomy" id="3058395"/>
    <lineage>
        <taxon>Bacteria</taxon>
        <taxon>Pseudomonadati</taxon>
        <taxon>Pseudomonadota</taxon>
        <taxon>Gammaproteobacteria</taxon>
        <taxon>Alkalimonas</taxon>
    </lineage>
</organism>
<dbReference type="InterPro" id="IPR027417">
    <property type="entry name" value="P-loop_NTPase"/>
</dbReference>
<dbReference type="SMART" id="SM00072">
    <property type="entry name" value="GuKc"/>
    <property type="match status" value="1"/>
</dbReference>
<dbReference type="EC" id="2.7.4.23" evidence="6"/>
<name>A0ABU7J6I6_9GAMM</name>
<keyword evidence="9" id="KW-1185">Reference proteome</keyword>
<dbReference type="Proteomes" id="UP001336314">
    <property type="component" value="Unassembled WGS sequence"/>
</dbReference>
<reference evidence="8 9" key="1">
    <citation type="submission" date="2023-07" db="EMBL/GenBank/DDBJ databases">
        <title>Alkalimonas sp., MEB108 novel, alkaliphilic bacterium isolated from Lonar Lake, India.</title>
        <authorList>
            <person name="Joshi A."/>
            <person name="Thite S."/>
        </authorList>
    </citation>
    <scope>NUCLEOTIDE SEQUENCE [LARGE SCALE GENOMIC DNA]</scope>
    <source>
        <strain evidence="8 9">MEB108</strain>
    </source>
</reference>
<evidence type="ECO:0000256" key="5">
    <source>
        <dbReference type="ARBA" id="ARBA00022840"/>
    </source>
</evidence>
<comment type="caution">
    <text evidence="6">Lacks conserved residue(s) required for the propagation of feature annotation.</text>
</comment>
<comment type="caution">
    <text evidence="8">The sequence shown here is derived from an EMBL/GenBank/DDBJ whole genome shotgun (WGS) entry which is preliminary data.</text>
</comment>
<dbReference type="EMBL" id="JAUHLI010000010">
    <property type="protein sequence ID" value="MEE2002111.1"/>
    <property type="molecule type" value="Genomic_DNA"/>
</dbReference>
<evidence type="ECO:0000256" key="2">
    <source>
        <dbReference type="ARBA" id="ARBA00005069"/>
    </source>
</evidence>
<evidence type="ECO:0000256" key="6">
    <source>
        <dbReference type="HAMAP-Rule" id="MF_00836"/>
    </source>
</evidence>
<dbReference type="RefSeq" id="WP_330129189.1">
    <property type="nucleotide sequence ID" value="NZ_JAUHLI010000010.1"/>
</dbReference>
<comment type="similarity">
    <text evidence="6">Belongs to the ribose 1,5-bisphosphokinase family.</text>
</comment>
<comment type="pathway">
    <text evidence="2 6">Metabolic intermediate biosynthesis; 5-phospho-alpha-D-ribose 1-diphosphate biosynthesis; 5-phospho-alpha-D-ribose 1-diphosphate from D-ribose 5-phosphate (route II): step 3/3.</text>
</comment>
<dbReference type="PANTHER" id="PTHR23117">
    <property type="entry name" value="GUANYLATE KINASE-RELATED"/>
    <property type="match status" value="1"/>
</dbReference>
<evidence type="ECO:0000259" key="7">
    <source>
        <dbReference type="SMART" id="SM00072"/>
    </source>
</evidence>
<comment type="catalytic activity">
    <reaction evidence="1 6">
        <text>alpha-D-ribose 1,5-bisphosphate + ATP = 5-phospho-alpha-D-ribose 1-diphosphate + ADP</text>
        <dbReference type="Rhea" id="RHEA:20109"/>
        <dbReference type="ChEBI" id="CHEBI:30616"/>
        <dbReference type="ChEBI" id="CHEBI:58017"/>
        <dbReference type="ChEBI" id="CHEBI:68688"/>
        <dbReference type="ChEBI" id="CHEBI:456216"/>
        <dbReference type="EC" id="2.7.4.23"/>
    </reaction>
</comment>
<accession>A0ABU7J6I6</accession>